<sequence length="265" mass="29552">MPQPNGDTFPQFRDLPTEVRLMVWSLAHQDSKEDHSAGVCVLNRTTPPRYGVPAIDPGMPCVDIPFPHLMHACAESRASVLSVQANVQFRYSPEAGCNIACRALDPELDTVYLSHTNFDAAMAQTDYFGGHEPRINKVAVDACVLLDLADHKIRRQIMSRFPCLREVKIVLKSETLGVRAQSPFALPNQHFKLVEVNSPTREIQRWLLHLRLKAHQRNPAALGTGYLPQASFLGPMLPLLGHGPPVHTPEFKPYVFHTAIRDTVG</sequence>
<accession>A0AAN9UKX4</accession>
<dbReference type="PANTHER" id="PTHR35910">
    <property type="entry name" value="2EXR DOMAIN-CONTAINING PROTEIN"/>
    <property type="match status" value="1"/>
</dbReference>
<gene>
    <name evidence="2" type="ORF">SLS53_000791</name>
</gene>
<comment type="caution">
    <text evidence="2">The sequence shown here is derived from an EMBL/GenBank/DDBJ whole genome shotgun (WGS) entry which is preliminary data.</text>
</comment>
<dbReference type="PANTHER" id="PTHR35910:SF6">
    <property type="entry name" value="2EXR DOMAIN-CONTAINING PROTEIN"/>
    <property type="match status" value="1"/>
</dbReference>
<dbReference type="Pfam" id="PF20150">
    <property type="entry name" value="2EXR"/>
    <property type="match status" value="1"/>
</dbReference>
<name>A0AAN9UKX4_9PEZI</name>
<dbReference type="AlphaFoldDB" id="A0AAN9UKX4"/>
<protein>
    <recommendedName>
        <fullName evidence="1">2EXR domain-containing protein</fullName>
    </recommendedName>
</protein>
<evidence type="ECO:0000313" key="3">
    <source>
        <dbReference type="Proteomes" id="UP001320245"/>
    </source>
</evidence>
<evidence type="ECO:0000259" key="1">
    <source>
        <dbReference type="Pfam" id="PF20150"/>
    </source>
</evidence>
<keyword evidence="3" id="KW-1185">Reference proteome</keyword>
<dbReference type="Proteomes" id="UP001320245">
    <property type="component" value="Unassembled WGS sequence"/>
</dbReference>
<dbReference type="EMBL" id="JAJSPL020000002">
    <property type="protein sequence ID" value="KAK7748767.1"/>
    <property type="molecule type" value="Genomic_DNA"/>
</dbReference>
<dbReference type="InterPro" id="IPR045518">
    <property type="entry name" value="2EXR"/>
</dbReference>
<evidence type="ECO:0000313" key="2">
    <source>
        <dbReference type="EMBL" id="KAK7748767.1"/>
    </source>
</evidence>
<proteinExistence type="predicted"/>
<organism evidence="2 3">
    <name type="scientific">Cytospora paraplurivora</name>
    <dbReference type="NCBI Taxonomy" id="2898453"/>
    <lineage>
        <taxon>Eukaryota</taxon>
        <taxon>Fungi</taxon>
        <taxon>Dikarya</taxon>
        <taxon>Ascomycota</taxon>
        <taxon>Pezizomycotina</taxon>
        <taxon>Sordariomycetes</taxon>
        <taxon>Sordariomycetidae</taxon>
        <taxon>Diaporthales</taxon>
        <taxon>Cytosporaceae</taxon>
        <taxon>Cytospora</taxon>
    </lineage>
</organism>
<reference evidence="2 3" key="1">
    <citation type="journal article" date="2023" name="PLoS ONE">
        <title>Cytospora paraplurivora sp. nov. isolated from orchards with fruit tree decline syndrome in Ontario, Canada.</title>
        <authorList>
            <person name="Ilyukhin E."/>
            <person name="Nguyen H.D.T."/>
            <person name="Castle A.J."/>
            <person name="Ellouze W."/>
        </authorList>
    </citation>
    <scope>NUCLEOTIDE SEQUENCE [LARGE SCALE GENOMIC DNA]</scope>
    <source>
        <strain evidence="2 3">FDS-564</strain>
    </source>
</reference>
<feature type="domain" description="2EXR" evidence="1">
    <location>
        <begin position="9"/>
        <end position="111"/>
    </location>
</feature>